<dbReference type="PANTHER" id="PTHR22930">
    <property type="match status" value="1"/>
</dbReference>
<feature type="region of interest" description="Disordered" evidence="1">
    <location>
        <begin position="100"/>
        <end position="140"/>
    </location>
</feature>
<comment type="caution">
    <text evidence="2">The sequence shown here is derived from an EMBL/GenBank/DDBJ whole genome shotgun (WGS) entry which is preliminary data.</text>
</comment>
<feature type="region of interest" description="Disordered" evidence="1">
    <location>
        <begin position="181"/>
        <end position="201"/>
    </location>
</feature>
<keyword evidence="3" id="KW-1185">Reference proteome</keyword>
<dbReference type="InterPro" id="IPR045249">
    <property type="entry name" value="HARBI1-like"/>
</dbReference>
<accession>A0AA88AYT1</accession>
<sequence>MRKIYKGWKVLKVQTGLWYDSEADRVVCSDEAWQSFIKEHPLCRHLRYEGLRHKELQYNVFEKTHAAGAYGYGSVTMGDGSNPSVHYDFNFANSETHPCLEEDVTPTAGGRQADTPQGPDVVGPSRRSGSLGKRKQRDATDAMAYEAMEEVRDYFRSISQTGGGSENCRPSIVQLGKKNMNDHDSAHHREADNHGSENGQRNVPAMAAMSVFAYRTWRRSMRRDPVPMHNSSLTGQIRVHEILNGHPRIIQVLLAICSLKDEFIRPPDYTAVQPLIQEHGYKYRPWFDGCIGAIDGTHVPCVPPSENADGWINRKGFHSQNILAACSFDMKFMYMLTGDPLHEDYAEDCMPVSENVDMNADYEVDDVASGTEPSTGPQHHDTRRDAMNMLRDMMADDMWDRFQSAPWYRTT</sequence>
<reference evidence="2" key="1">
    <citation type="submission" date="2023-07" db="EMBL/GenBank/DDBJ databases">
        <title>draft genome sequence of fig (Ficus carica).</title>
        <authorList>
            <person name="Takahashi T."/>
            <person name="Nishimura K."/>
        </authorList>
    </citation>
    <scope>NUCLEOTIDE SEQUENCE</scope>
</reference>
<evidence type="ECO:0000256" key="1">
    <source>
        <dbReference type="SAM" id="MobiDB-lite"/>
    </source>
</evidence>
<organism evidence="2 3">
    <name type="scientific">Ficus carica</name>
    <name type="common">Common fig</name>
    <dbReference type="NCBI Taxonomy" id="3494"/>
    <lineage>
        <taxon>Eukaryota</taxon>
        <taxon>Viridiplantae</taxon>
        <taxon>Streptophyta</taxon>
        <taxon>Embryophyta</taxon>
        <taxon>Tracheophyta</taxon>
        <taxon>Spermatophyta</taxon>
        <taxon>Magnoliopsida</taxon>
        <taxon>eudicotyledons</taxon>
        <taxon>Gunneridae</taxon>
        <taxon>Pentapetalae</taxon>
        <taxon>rosids</taxon>
        <taxon>fabids</taxon>
        <taxon>Rosales</taxon>
        <taxon>Moraceae</taxon>
        <taxon>Ficeae</taxon>
        <taxon>Ficus</taxon>
    </lineage>
</organism>
<protein>
    <submittedName>
        <fullName evidence="2">Uncharacterized protein</fullName>
    </submittedName>
</protein>
<dbReference type="EMBL" id="BTGU01000062">
    <property type="protein sequence ID" value="GMN56296.1"/>
    <property type="molecule type" value="Genomic_DNA"/>
</dbReference>
<gene>
    <name evidence="2" type="ORF">TIFTF001_025414</name>
</gene>
<evidence type="ECO:0000313" key="2">
    <source>
        <dbReference type="EMBL" id="GMN56296.1"/>
    </source>
</evidence>
<dbReference type="PANTHER" id="PTHR22930:SF259">
    <property type="entry name" value="OS08G0106900 PROTEIN"/>
    <property type="match status" value="1"/>
</dbReference>
<name>A0AA88AYT1_FICCA</name>
<evidence type="ECO:0000313" key="3">
    <source>
        <dbReference type="Proteomes" id="UP001187192"/>
    </source>
</evidence>
<feature type="compositionally biased region" description="Basic and acidic residues" evidence="1">
    <location>
        <begin position="181"/>
        <end position="195"/>
    </location>
</feature>
<proteinExistence type="predicted"/>
<dbReference type="AlphaFoldDB" id="A0AA88AYT1"/>
<dbReference type="Proteomes" id="UP001187192">
    <property type="component" value="Unassembled WGS sequence"/>
</dbReference>